<protein>
    <submittedName>
        <fullName evidence="1">Uncharacterized protein</fullName>
    </submittedName>
</protein>
<organism evidence="1 2">
    <name type="scientific">Trichinella patagoniensis</name>
    <dbReference type="NCBI Taxonomy" id="990121"/>
    <lineage>
        <taxon>Eukaryota</taxon>
        <taxon>Metazoa</taxon>
        <taxon>Ecdysozoa</taxon>
        <taxon>Nematoda</taxon>
        <taxon>Enoplea</taxon>
        <taxon>Dorylaimia</taxon>
        <taxon>Trichinellida</taxon>
        <taxon>Trichinellidae</taxon>
        <taxon>Trichinella</taxon>
    </lineage>
</organism>
<dbReference type="EMBL" id="JYDQ01003916">
    <property type="protein sequence ID" value="KRY02370.1"/>
    <property type="molecule type" value="Genomic_DNA"/>
</dbReference>
<reference evidence="1 2" key="1">
    <citation type="submission" date="2015-01" db="EMBL/GenBank/DDBJ databases">
        <title>Evolution of Trichinella species and genotypes.</title>
        <authorList>
            <person name="Korhonen P.K."/>
            <person name="Edoardo P."/>
            <person name="Giuseppe L.R."/>
            <person name="Gasser R.B."/>
        </authorList>
    </citation>
    <scope>NUCLEOTIDE SEQUENCE [LARGE SCALE GENOMIC DNA]</scope>
    <source>
        <strain evidence="1">ISS2496</strain>
    </source>
</reference>
<dbReference type="Proteomes" id="UP000054783">
    <property type="component" value="Unassembled WGS sequence"/>
</dbReference>
<evidence type="ECO:0000313" key="2">
    <source>
        <dbReference type="Proteomes" id="UP000054783"/>
    </source>
</evidence>
<gene>
    <name evidence="1" type="ORF">T12_10452</name>
</gene>
<name>A0A0V0YQ22_9BILA</name>
<evidence type="ECO:0000313" key="1">
    <source>
        <dbReference type="EMBL" id="KRY02370.1"/>
    </source>
</evidence>
<dbReference type="AlphaFoldDB" id="A0A0V0YQ22"/>
<comment type="caution">
    <text evidence="1">The sequence shown here is derived from an EMBL/GenBank/DDBJ whole genome shotgun (WGS) entry which is preliminary data.</text>
</comment>
<accession>A0A0V0YQ22</accession>
<keyword evidence="2" id="KW-1185">Reference proteome</keyword>
<proteinExistence type="predicted"/>
<sequence length="54" mass="6115">MQNPLPHFHTIPSSVVLEILLALSRVAQVALIEIYFDTVNGFRNKDASCCERRT</sequence>